<name>A0A6J4N797_9BACT</name>
<sequence>ADDGDDRSGTSGGRLCAFGGAGGARQGDGVDGAGDQRLRFRLPALRRGGAAGAVRAVRGGHGEVRLSGAPGGAHRPGADRRHAAVRGPPHGRARRHPADRVPGWRYGLARAHGRPVLSLRRHVRRPRLGGAVPARAAAARAGPAARTGAASAL</sequence>
<reference evidence="2" key="1">
    <citation type="submission" date="2020-02" db="EMBL/GenBank/DDBJ databases">
        <authorList>
            <person name="Meier V. D."/>
        </authorList>
    </citation>
    <scope>NUCLEOTIDE SEQUENCE</scope>
    <source>
        <strain evidence="2">AVDCRST_MAG89</strain>
    </source>
</reference>
<gene>
    <name evidence="2" type="ORF">AVDCRST_MAG89-5080</name>
</gene>
<feature type="non-terminal residue" evidence="2">
    <location>
        <position position="153"/>
    </location>
</feature>
<feature type="region of interest" description="Disordered" evidence="1">
    <location>
        <begin position="62"/>
        <end position="99"/>
    </location>
</feature>
<evidence type="ECO:0000313" key="2">
    <source>
        <dbReference type="EMBL" id="CAA9376994.1"/>
    </source>
</evidence>
<evidence type="ECO:0000256" key="1">
    <source>
        <dbReference type="SAM" id="MobiDB-lite"/>
    </source>
</evidence>
<feature type="region of interest" description="Disordered" evidence="1">
    <location>
        <begin position="1"/>
        <end position="34"/>
    </location>
</feature>
<dbReference type="EMBL" id="CADCTV010001071">
    <property type="protein sequence ID" value="CAA9376994.1"/>
    <property type="molecule type" value="Genomic_DNA"/>
</dbReference>
<feature type="region of interest" description="Disordered" evidence="1">
    <location>
        <begin position="130"/>
        <end position="153"/>
    </location>
</feature>
<protein>
    <submittedName>
        <fullName evidence="2">Uncharacterized protein</fullName>
    </submittedName>
</protein>
<dbReference type="AlphaFoldDB" id="A0A6J4N797"/>
<proteinExistence type="predicted"/>
<feature type="compositionally biased region" description="Gly residues" evidence="1">
    <location>
        <begin position="19"/>
        <end position="32"/>
    </location>
</feature>
<feature type="non-terminal residue" evidence="2">
    <location>
        <position position="1"/>
    </location>
</feature>
<accession>A0A6J4N797</accession>
<organism evidence="2">
    <name type="scientific">uncultured Gemmatimonadota bacterium</name>
    <dbReference type="NCBI Taxonomy" id="203437"/>
    <lineage>
        <taxon>Bacteria</taxon>
        <taxon>Pseudomonadati</taxon>
        <taxon>Gemmatimonadota</taxon>
        <taxon>environmental samples</taxon>
    </lineage>
</organism>